<organism evidence="2 3">
    <name type="scientific">Ralstonia psammae</name>
    <dbReference type="NCBI Taxonomy" id="3058598"/>
    <lineage>
        <taxon>Bacteria</taxon>
        <taxon>Pseudomonadati</taxon>
        <taxon>Pseudomonadota</taxon>
        <taxon>Betaproteobacteria</taxon>
        <taxon>Burkholderiales</taxon>
        <taxon>Burkholderiaceae</taxon>
        <taxon>Ralstonia</taxon>
    </lineage>
</organism>
<feature type="transmembrane region" description="Helical" evidence="1">
    <location>
        <begin position="127"/>
        <end position="149"/>
    </location>
</feature>
<keyword evidence="1" id="KW-0472">Membrane</keyword>
<comment type="caution">
    <text evidence="2">The sequence shown here is derived from an EMBL/GenBank/DDBJ whole genome shotgun (WGS) entry which is preliminary data.</text>
</comment>
<feature type="transmembrane region" description="Helical" evidence="1">
    <location>
        <begin position="12"/>
        <end position="33"/>
    </location>
</feature>
<feature type="transmembrane region" description="Helical" evidence="1">
    <location>
        <begin position="75"/>
        <end position="94"/>
    </location>
</feature>
<sequence length="152" mass="16033">MSGRRAADVRVFAVVLGIGGLIPFVVLACLSARNAAGSREYQHSLLMYAASIAAFVGAVHWGLVLREADATRKHVLQLAWSVVPSLAAWAVTISSEPRAALVRMALVLAACWVVDAVFWARRAIPAWYFGLRSLLTSVAAASLVLAGFAGAG</sequence>
<protein>
    <recommendedName>
        <fullName evidence="4">DUF3429 domain-containing protein</fullName>
    </recommendedName>
</protein>
<keyword evidence="3" id="KW-1185">Reference proteome</keyword>
<evidence type="ECO:0000256" key="1">
    <source>
        <dbReference type="SAM" id="Phobius"/>
    </source>
</evidence>
<dbReference type="Proteomes" id="UP001189813">
    <property type="component" value="Unassembled WGS sequence"/>
</dbReference>
<evidence type="ECO:0000313" key="2">
    <source>
        <dbReference type="EMBL" id="CAJ0785945.1"/>
    </source>
</evidence>
<evidence type="ECO:0008006" key="4">
    <source>
        <dbReference type="Google" id="ProtNLM"/>
    </source>
</evidence>
<keyword evidence="1" id="KW-0812">Transmembrane</keyword>
<accession>A0ABM9J8I5</accession>
<reference evidence="2 3" key="1">
    <citation type="submission" date="2023-07" db="EMBL/GenBank/DDBJ databases">
        <authorList>
            <person name="Peeters C."/>
        </authorList>
    </citation>
    <scope>NUCLEOTIDE SEQUENCE [LARGE SCALE GENOMIC DNA]</scope>
    <source>
        <strain evidence="2 3">LMG 19083</strain>
    </source>
</reference>
<feature type="transmembrane region" description="Helical" evidence="1">
    <location>
        <begin position="100"/>
        <end position="120"/>
    </location>
</feature>
<dbReference type="Pfam" id="PF11911">
    <property type="entry name" value="DUF3429"/>
    <property type="match status" value="1"/>
</dbReference>
<name>A0ABM9J8I5_9RALS</name>
<feature type="transmembrane region" description="Helical" evidence="1">
    <location>
        <begin position="45"/>
        <end position="63"/>
    </location>
</feature>
<proteinExistence type="predicted"/>
<dbReference type="EMBL" id="CATZBU010000003">
    <property type="protein sequence ID" value="CAJ0785945.1"/>
    <property type="molecule type" value="Genomic_DNA"/>
</dbReference>
<gene>
    <name evidence="2" type="ORF">LMG19083_01360</name>
</gene>
<dbReference type="PANTHER" id="PTHR15887:SF1">
    <property type="entry name" value="TRANSMEMBRANE PROTEIN 69"/>
    <property type="match status" value="1"/>
</dbReference>
<dbReference type="InterPro" id="IPR021836">
    <property type="entry name" value="DUF3429"/>
</dbReference>
<dbReference type="PROSITE" id="PS51257">
    <property type="entry name" value="PROKAR_LIPOPROTEIN"/>
    <property type="match status" value="1"/>
</dbReference>
<evidence type="ECO:0000313" key="3">
    <source>
        <dbReference type="Proteomes" id="UP001189813"/>
    </source>
</evidence>
<dbReference type="PANTHER" id="PTHR15887">
    <property type="entry name" value="TRANSMEMBRANE PROTEIN 69"/>
    <property type="match status" value="1"/>
</dbReference>
<keyword evidence="1" id="KW-1133">Transmembrane helix</keyword>
<dbReference type="RefSeq" id="WP_316664874.1">
    <property type="nucleotide sequence ID" value="NZ_CATZBU010000003.1"/>
</dbReference>